<dbReference type="EMBL" id="JARK01000211">
    <property type="protein sequence ID" value="EYC40454.1"/>
    <property type="molecule type" value="Genomic_DNA"/>
</dbReference>
<keyword evidence="3" id="KW-1185">Reference proteome</keyword>
<gene>
    <name evidence="2" type="primary">Acey_s0611.g631</name>
    <name evidence="2" type="ORF">Y032_0611g631</name>
</gene>
<reference evidence="3" key="1">
    <citation type="journal article" date="2015" name="Nat. Genet.">
        <title>The genome and transcriptome of the zoonotic hookworm Ancylostoma ceylanicum identify infection-specific gene families.</title>
        <authorList>
            <person name="Schwarz E.M."/>
            <person name="Hu Y."/>
            <person name="Antoshechkin I."/>
            <person name="Miller M.M."/>
            <person name="Sternberg P.W."/>
            <person name="Aroian R.V."/>
        </authorList>
    </citation>
    <scope>NUCLEOTIDE SEQUENCE</scope>
    <source>
        <strain evidence="3">HY135</strain>
    </source>
</reference>
<dbReference type="OrthoDB" id="5867081at2759"/>
<name>A0A016WKW5_9BILA</name>
<evidence type="ECO:0000313" key="3">
    <source>
        <dbReference type="Proteomes" id="UP000024635"/>
    </source>
</evidence>
<dbReference type="AlphaFoldDB" id="A0A016WKW5"/>
<accession>A0A016WKW5</accession>
<sequence length="85" mass="9338">MTSRINSVDIKPGGNEDIMETPHTPVFRVGSDAIKLEPDRRRLDVSPMTRKRSNETDLGRDIPSKKLLHVKSDNGLPVIAGDSAS</sequence>
<protein>
    <submittedName>
        <fullName evidence="2">Uncharacterized protein</fullName>
    </submittedName>
</protein>
<proteinExistence type="predicted"/>
<dbReference type="Proteomes" id="UP000024635">
    <property type="component" value="Unassembled WGS sequence"/>
</dbReference>
<feature type="region of interest" description="Disordered" evidence="1">
    <location>
        <begin position="1"/>
        <end position="23"/>
    </location>
</feature>
<comment type="caution">
    <text evidence="2">The sequence shown here is derived from an EMBL/GenBank/DDBJ whole genome shotgun (WGS) entry which is preliminary data.</text>
</comment>
<evidence type="ECO:0000256" key="1">
    <source>
        <dbReference type="SAM" id="MobiDB-lite"/>
    </source>
</evidence>
<evidence type="ECO:0000313" key="2">
    <source>
        <dbReference type="EMBL" id="EYC40454.1"/>
    </source>
</evidence>
<feature type="compositionally biased region" description="Basic and acidic residues" evidence="1">
    <location>
        <begin position="52"/>
        <end position="63"/>
    </location>
</feature>
<feature type="region of interest" description="Disordered" evidence="1">
    <location>
        <begin position="40"/>
        <end position="63"/>
    </location>
</feature>
<organism evidence="2 3">
    <name type="scientific">Ancylostoma ceylanicum</name>
    <dbReference type="NCBI Taxonomy" id="53326"/>
    <lineage>
        <taxon>Eukaryota</taxon>
        <taxon>Metazoa</taxon>
        <taxon>Ecdysozoa</taxon>
        <taxon>Nematoda</taxon>
        <taxon>Chromadorea</taxon>
        <taxon>Rhabditida</taxon>
        <taxon>Rhabditina</taxon>
        <taxon>Rhabditomorpha</taxon>
        <taxon>Strongyloidea</taxon>
        <taxon>Ancylostomatidae</taxon>
        <taxon>Ancylostomatinae</taxon>
        <taxon>Ancylostoma</taxon>
    </lineage>
</organism>